<evidence type="ECO:0000313" key="4">
    <source>
        <dbReference type="WBParaSite" id="nRc.2.0.1.t40452-RA"/>
    </source>
</evidence>
<evidence type="ECO:0000256" key="1">
    <source>
        <dbReference type="ARBA" id="ARBA00022801"/>
    </source>
</evidence>
<dbReference type="Pfam" id="PF12796">
    <property type="entry name" value="Ank_2"/>
    <property type="match status" value="1"/>
</dbReference>
<proteinExistence type="predicted"/>
<dbReference type="GO" id="GO:0052816">
    <property type="term" value="F:long-chain fatty acyl-CoA hydrolase activity"/>
    <property type="evidence" value="ECO:0007669"/>
    <property type="project" value="TreeGrafter"/>
</dbReference>
<dbReference type="GO" id="GO:0005739">
    <property type="term" value="C:mitochondrion"/>
    <property type="evidence" value="ECO:0007669"/>
    <property type="project" value="TreeGrafter"/>
</dbReference>
<accession>A0A915KNN4</accession>
<organism evidence="3 4">
    <name type="scientific">Romanomermis culicivorax</name>
    <name type="common">Nematode worm</name>
    <dbReference type="NCBI Taxonomy" id="13658"/>
    <lineage>
        <taxon>Eukaryota</taxon>
        <taxon>Metazoa</taxon>
        <taxon>Ecdysozoa</taxon>
        <taxon>Nematoda</taxon>
        <taxon>Enoplea</taxon>
        <taxon>Dorylaimia</taxon>
        <taxon>Mermithida</taxon>
        <taxon>Mermithoidea</taxon>
        <taxon>Mermithidae</taxon>
        <taxon>Romanomermis</taxon>
    </lineage>
</organism>
<dbReference type="AlphaFoldDB" id="A0A915KNN4"/>
<dbReference type="GO" id="GO:0047499">
    <property type="term" value="F:calcium-independent phospholipase A2 activity"/>
    <property type="evidence" value="ECO:0007669"/>
    <property type="project" value="InterPro"/>
</dbReference>
<evidence type="ECO:0000313" key="3">
    <source>
        <dbReference type="Proteomes" id="UP000887565"/>
    </source>
</evidence>
<dbReference type="GO" id="GO:2000304">
    <property type="term" value="P:positive regulation of ceramide biosynthetic process"/>
    <property type="evidence" value="ECO:0007669"/>
    <property type="project" value="TreeGrafter"/>
</dbReference>
<protein>
    <submittedName>
        <fullName evidence="4">Uncharacterized protein</fullName>
    </submittedName>
</protein>
<keyword evidence="3" id="KW-1185">Reference proteome</keyword>
<dbReference type="InterPro" id="IPR036770">
    <property type="entry name" value="Ankyrin_rpt-contain_sf"/>
</dbReference>
<keyword evidence="1" id="KW-0378">Hydrolase</keyword>
<dbReference type="SUPFAM" id="SSF48403">
    <property type="entry name" value="Ankyrin repeat"/>
    <property type="match status" value="1"/>
</dbReference>
<dbReference type="SMART" id="SM00248">
    <property type="entry name" value="ANK"/>
    <property type="match status" value="6"/>
</dbReference>
<dbReference type="OMA" id="AIENQHI"/>
<feature type="repeat" description="ANK" evidence="2">
    <location>
        <begin position="179"/>
        <end position="214"/>
    </location>
</feature>
<keyword evidence="2" id="KW-0040">ANK repeat</keyword>
<dbReference type="PANTHER" id="PTHR24139:SF34">
    <property type="entry name" value="85_88 KDA CALCIUM-INDEPENDENT PHOSPHOLIPASE A2"/>
    <property type="match status" value="1"/>
</dbReference>
<dbReference type="Gene3D" id="1.25.40.20">
    <property type="entry name" value="Ankyrin repeat-containing domain"/>
    <property type="match status" value="1"/>
</dbReference>
<evidence type="ECO:0000256" key="2">
    <source>
        <dbReference type="PROSITE-ProRule" id="PRU00023"/>
    </source>
</evidence>
<reference evidence="4" key="1">
    <citation type="submission" date="2022-11" db="UniProtKB">
        <authorList>
            <consortium name="WormBaseParasite"/>
        </authorList>
    </citation>
    <scope>IDENTIFICATION</scope>
</reference>
<dbReference type="PANTHER" id="PTHR24139">
    <property type="entry name" value="CALCIUM-INDEPENDENT PHOSPHOLIPASE A2"/>
    <property type="match status" value="1"/>
</dbReference>
<dbReference type="Proteomes" id="UP000887565">
    <property type="component" value="Unplaced"/>
</dbReference>
<dbReference type="Pfam" id="PF00023">
    <property type="entry name" value="Ank"/>
    <property type="match status" value="1"/>
</dbReference>
<dbReference type="InterPro" id="IPR002110">
    <property type="entry name" value="Ankyrin_rpt"/>
</dbReference>
<dbReference type="PROSITE" id="PS50088">
    <property type="entry name" value="ANK_REPEAT"/>
    <property type="match status" value="1"/>
</dbReference>
<sequence>MFRKEEICWRFDVKKQFWSVPKGEHHLKDVKALNALIFQHSAWRPVHVAAKMGLLPFFQRVKQTNALTKLMQLASQPEQKYPLHIAIENQHIDLVRYMLENDDFSISITDVKGQNALHYAADTSGPMIQLLCYRPEAKDCLNRLNNDGYTPFFLSVVRCRPSCIATFQKYDAVLNILCQGRSPLHEAMLQNNNKVKDVIKTLVDASPKIVNESDPITGDTAIHWATNKLSLSAFLEMCSSSVDLNAVNKTGQTALHRHTFRGDLGCLVCLASYGADQGKLKFKN</sequence>
<name>A0A915KNN4_ROMCU</name>
<dbReference type="InterPro" id="IPR047148">
    <property type="entry name" value="PLPL9"/>
</dbReference>
<dbReference type="WBParaSite" id="nRc.2.0.1.t40452-RA">
    <property type="protein sequence ID" value="nRc.2.0.1.t40452-RA"/>
    <property type="gene ID" value="nRc.2.0.1.g40452"/>
</dbReference>